<comment type="caution">
    <text evidence="1">The sequence shown here is derived from an EMBL/GenBank/DDBJ whole genome shotgun (WGS) entry which is preliminary data.</text>
</comment>
<organism evidence="1 2">
    <name type="scientific">Helicobacter aurati</name>
    <dbReference type="NCBI Taxonomy" id="137778"/>
    <lineage>
        <taxon>Bacteria</taxon>
        <taxon>Pseudomonadati</taxon>
        <taxon>Campylobacterota</taxon>
        <taxon>Epsilonproteobacteria</taxon>
        <taxon>Campylobacterales</taxon>
        <taxon>Helicobacteraceae</taxon>
        <taxon>Helicobacter</taxon>
    </lineage>
</organism>
<evidence type="ECO:0000313" key="2">
    <source>
        <dbReference type="Proteomes" id="UP000256424"/>
    </source>
</evidence>
<dbReference type="InterPro" id="IPR008439">
    <property type="entry name" value="Campylo_MOMP"/>
</dbReference>
<dbReference type="Proteomes" id="UP000256424">
    <property type="component" value="Unassembled WGS sequence"/>
</dbReference>
<proteinExistence type="predicted"/>
<dbReference type="RefSeq" id="WP_104762748.1">
    <property type="nucleotide sequence ID" value="NZ_FZPM01000006.1"/>
</dbReference>
<keyword evidence="2" id="KW-1185">Reference proteome</keyword>
<dbReference type="AlphaFoldDB" id="A0A3D8J8A2"/>
<gene>
    <name evidence="1" type="ORF">CQA66_02430</name>
</gene>
<dbReference type="Pfam" id="PF05538">
    <property type="entry name" value="Campylo_MOMP"/>
    <property type="match status" value="1"/>
</dbReference>
<dbReference type="EMBL" id="NXLW01000003">
    <property type="protein sequence ID" value="RDU73104.1"/>
    <property type="molecule type" value="Genomic_DNA"/>
</dbReference>
<dbReference type="OrthoDB" id="5314481at2"/>
<accession>A0A3D8J8A2</accession>
<name>A0A3D8J8A2_9HELI</name>
<evidence type="ECO:0000313" key="1">
    <source>
        <dbReference type="EMBL" id="RDU73104.1"/>
    </source>
</evidence>
<reference evidence="1 2" key="1">
    <citation type="submission" date="2018-04" db="EMBL/GenBank/DDBJ databases">
        <title>Novel Campyloabacter and Helicobacter Species and Strains.</title>
        <authorList>
            <person name="Mannion A.J."/>
            <person name="Shen Z."/>
            <person name="Fox J.G."/>
        </authorList>
    </citation>
    <scope>NUCLEOTIDE SEQUENCE [LARGE SCALE GENOMIC DNA]</scope>
    <source>
        <strain evidence="1 2">MIT 97-5075</strain>
    </source>
</reference>
<protein>
    <submittedName>
        <fullName evidence="1">Major outer membrane protein</fullName>
    </submittedName>
</protein>
<sequence length="489" mass="53333">MNTTTSQFFPTKFSTGHRKLFVASFIFGASLSSLEAASKLSEIIDNATISGFAFTRISSLHGRDGEGTRWQWRFKPVVTTGAVNGWSGSVGIFFSKGSSVPDSNNTDGDIGASRGDVSETTVDRFSISDYYLTYNAKEQLGTDTIIIAGQKSPGTVFTDNVLDRAMGVFIQNKDISALNIGLQWWDTWMGDDIYFSPRGNMQNNAGIGNNVFLLSLGSGSDFTKQTGLDYNLTYAYGNRWFDFMLFGNIGYTAKFGNNSLGILIQGSSTRLTDNPHIFSNATTFSAIYQQTGPTGSNGYNFAKQRGMYNLRIDYKYHLSDSSAEDSDAPKSIGFVGFSIGTMGSFGPGYGTLIDNTGGLKLGGVLWNGYSGPEANGFGILGTGGFDKSWLYGGYLKAEMKYKKFGASLDVVYVATSHFYYLKKAGTDGTLNANGKLYTKENAIKKANFIEVSPTITYQVTPSISMAAYYGYLLGNPQFGRFRFLVNYVF</sequence>